<dbReference type="InterPro" id="IPR053337">
    <property type="entry name" value="AT-2_adhesin"/>
</dbReference>
<keyword evidence="5" id="KW-1185">Reference proteome</keyword>
<evidence type="ECO:0000256" key="2">
    <source>
        <dbReference type="SAM" id="SignalP"/>
    </source>
</evidence>
<reference evidence="4 5" key="1">
    <citation type="submission" date="2023-08" db="EMBL/GenBank/DDBJ databases">
        <title>Black Yeasts Isolated from many extreme environments.</title>
        <authorList>
            <person name="Coleine C."/>
            <person name="Stajich J.E."/>
            <person name="Selbmann L."/>
        </authorList>
    </citation>
    <scope>NUCLEOTIDE SEQUENCE [LARGE SCALE GENOMIC DNA]</scope>
    <source>
        <strain evidence="4 5">CCFEE 5885</strain>
    </source>
</reference>
<feature type="region of interest" description="Disordered" evidence="1">
    <location>
        <begin position="324"/>
        <end position="364"/>
    </location>
</feature>
<feature type="domain" description="DUF7029" evidence="3">
    <location>
        <begin position="493"/>
        <end position="587"/>
    </location>
</feature>
<feature type="compositionally biased region" description="Low complexity" evidence="1">
    <location>
        <begin position="81"/>
        <end position="184"/>
    </location>
</feature>
<feature type="chain" id="PRO_5046818768" description="DUF7029 domain-containing protein" evidence="2">
    <location>
        <begin position="18"/>
        <end position="1443"/>
    </location>
</feature>
<comment type="caution">
    <text evidence="4">The sequence shown here is derived from an EMBL/GenBank/DDBJ whole genome shotgun (WGS) entry which is preliminary data.</text>
</comment>
<organism evidence="4 5">
    <name type="scientific">Lithohypha guttulata</name>
    <dbReference type="NCBI Taxonomy" id="1690604"/>
    <lineage>
        <taxon>Eukaryota</taxon>
        <taxon>Fungi</taxon>
        <taxon>Dikarya</taxon>
        <taxon>Ascomycota</taxon>
        <taxon>Pezizomycotina</taxon>
        <taxon>Eurotiomycetes</taxon>
        <taxon>Chaetothyriomycetidae</taxon>
        <taxon>Chaetothyriales</taxon>
        <taxon>Trichomeriaceae</taxon>
        <taxon>Lithohypha</taxon>
    </lineage>
</organism>
<feature type="compositionally biased region" description="Low complexity" evidence="1">
    <location>
        <begin position="53"/>
        <end position="70"/>
    </location>
</feature>
<evidence type="ECO:0000313" key="4">
    <source>
        <dbReference type="EMBL" id="KAK5092230.1"/>
    </source>
</evidence>
<evidence type="ECO:0000259" key="3">
    <source>
        <dbReference type="Pfam" id="PF22974"/>
    </source>
</evidence>
<evidence type="ECO:0000256" key="1">
    <source>
        <dbReference type="SAM" id="MobiDB-lite"/>
    </source>
</evidence>
<gene>
    <name evidence="4" type="ORF">LTR24_005367</name>
</gene>
<evidence type="ECO:0000313" key="5">
    <source>
        <dbReference type="Proteomes" id="UP001345013"/>
    </source>
</evidence>
<dbReference type="Pfam" id="PF22974">
    <property type="entry name" value="DUF7029"/>
    <property type="match status" value="1"/>
</dbReference>
<sequence>MRLSSWLTLGSLVTAEAQTTVSVCLSYASTITFTSYTTVYETVLGSDSIISTTSTLPSSSTPSINAPSSSQTDNGIDASRTTTSAQTPSATSTVTTTLLPDTLSTTTETTSGTTTLSVSTPTTTAPSSSTTTLSVTTSTTPTTSSDTTSLSITSQSGQSSSSDSSDLSSTSSLTSTSTLSPTSTMTMDPGPQGTTVFITIDTPDDVLSRRSIYYLAFNATMGILVDSMEQADPVILYPNGTMTFENMYVVGLFMGNETVLGLSETMPTSFATWNTDETGNIIVSGSDGFCVDSSPNVVLHTTSTGASCSSVSLYIVKEDEPALTTASTSSTTTSSQTSDLSSASTVTFPSETSSSTTATSLSTSSTAESTTLTSSLTSTTTSIVFTNSSSTTSTTTSAASTTSSTTTSSVTITASSTTSLMTTSTTSYETSTFVDTTSTTSSTSACAATGTAMIAVADNDVDRTSYTNLFLSSVAVLNYIDPPPGENAVSVQVQTTYQQVMFENSAYLDQITCGDGTITVVVTDSFAYSLVNAWSQNNFIIITNSPDCNLPTERGIYLVNSYTADDSTSTVTFAVTSAEWADISETLTISYGTVATSSDDTDAIYSSTCTNTLGSTSTSTTTSATSSSTSLSPVVKAMLDYIMQRVAYDPDTNEMLIYSAPDIVEVAGGDGTVTDPDLLDQLKDMLKQDGLPDPDELLDQAKTDDGTDSCSTVAVPLQICATAPTCSDSSSIGKRVRRNATMAVDASDLVLRRFDPMLEERGLDDVLEYVCSDWAELLCAPFEKIDQIRELICGLKEAYEAALQMRDLIKCLVNPFCFNPPTVTITITYPPAQRWTYTYGWKASWSGLNGYYIVFGTPQNYIKCADCSFSISDLTVQGTITYNVTAQTVTEARNTLRMSSVARLIMELQTDGPWSGRGTAFQSSLSLGNQQIDSMFSFSPTIIFSLGADANTNAPVSSTGGAVLSFNGASVDLNYLSNSATNANNWQPAIAMTYPGFKNDAKVNFAPIMITDVRIQMNVLKGVLNSYSAVTSQLSIGFNATYSEIASGTCGAQQLSLKSYVKSQSNAVFNGSPPQQLGSNIINNPVVCYNVPQYFPTADEVSSLAQVGGDFCTSFIGYQPPITTIFTGTVTNLLSQTTETATATSTTTDISTSTITETLSTSLVVTVPVTQKDTVYVGGGSDALNTALGRRSEPTSAPQAVRRDVAPTPALVTTWASDKISYACSLLATGTRTTTLFTSTTTMYTSTSIISVTATKFVGVDGPVASVTKTSTRYIVTSMASGTVTLAEQTTVTTECPLQTEVACFRIKGHGVDLIEGQYLGTGLINDRGLSVFGANAVPDDGIFYLTDSGQLISASRRQPLSFIEKSSQCDPASARVNFDMGQGGCSSSCACNKRVEGGAICVDHINTQGYFIYTGGITSYLDASRGPTAFPTMQDLLWQCQI</sequence>
<accession>A0ABR0KAZ3</accession>
<dbReference type="EMBL" id="JAVRRG010000061">
    <property type="protein sequence ID" value="KAK5092230.1"/>
    <property type="molecule type" value="Genomic_DNA"/>
</dbReference>
<name>A0ABR0KAZ3_9EURO</name>
<feature type="signal peptide" evidence="2">
    <location>
        <begin position="1"/>
        <end position="17"/>
    </location>
</feature>
<feature type="region of interest" description="Disordered" evidence="1">
    <location>
        <begin position="53"/>
        <end position="196"/>
    </location>
</feature>
<keyword evidence="2" id="KW-0732">Signal</keyword>
<dbReference type="InterPro" id="IPR054293">
    <property type="entry name" value="DUF7029"/>
</dbReference>
<proteinExistence type="predicted"/>
<dbReference type="Proteomes" id="UP001345013">
    <property type="component" value="Unassembled WGS sequence"/>
</dbReference>
<protein>
    <recommendedName>
        <fullName evidence="3">DUF7029 domain-containing protein</fullName>
    </recommendedName>
</protein>
<dbReference type="PANTHER" id="PTHR37001:SF8">
    <property type="entry name" value="PROTEIN CBG01535"/>
    <property type="match status" value="1"/>
</dbReference>
<dbReference type="PANTHER" id="PTHR37001">
    <property type="entry name" value="PHOSPHORYN, PUTATIVE-RELATED-RELATED"/>
    <property type="match status" value="1"/>
</dbReference>